<feature type="chain" id="PRO_5028820629" evidence="1">
    <location>
        <begin position="30"/>
        <end position="297"/>
    </location>
</feature>
<dbReference type="InterPro" id="IPR025164">
    <property type="entry name" value="Toastrack_DUF4097"/>
</dbReference>
<dbReference type="RefSeq" id="WP_186743018.1">
    <property type="nucleotide sequence ID" value="NZ_CP060394.1"/>
</dbReference>
<dbReference type="AlphaFoldDB" id="A0A7G8BHP1"/>
<reference evidence="3 4" key="1">
    <citation type="submission" date="2020-08" db="EMBL/GenBank/DDBJ databases">
        <title>Edaphobacter telluris sp. nov. and Acidobacterium dinghuensis sp. nov., two acidobacteria isolated from forest soil.</title>
        <authorList>
            <person name="Fu J."/>
            <person name="Qiu L."/>
        </authorList>
    </citation>
    <scope>NUCLEOTIDE SEQUENCE [LARGE SCALE GENOMIC DNA]</scope>
    <source>
        <strain evidence="3">4Y35</strain>
    </source>
</reference>
<evidence type="ECO:0000313" key="3">
    <source>
        <dbReference type="EMBL" id="QNI32061.1"/>
    </source>
</evidence>
<feature type="signal peptide" evidence="1">
    <location>
        <begin position="1"/>
        <end position="29"/>
    </location>
</feature>
<sequence>MPSARSLLRYSISTIAVCAMSFAALPGHAQSADHDWEKTYSVAEKPTLTIETSDSSLNIRSCGDCKTIHIKVHSGLKLSEYRLEESQSGDHVNFTLKEKPHMGVHITWNNHEHTTVDVETPGTLNLDAKTSDGNLNARDLQGDLQLHTGDGNVDLNNLHGSLRLTSSDGNLTIQNATGTIEARSSDGHMKVDGNFSAVQLHTSDGELDFALAQGAQLTAASRIESSDGRVTIRVPHDLAADLDISTSDGRIDCSLPITMDHYDSRGDSGHHIRGKLNAGSVPLTIHTSDGNVTISPL</sequence>
<gene>
    <name evidence="3" type="ORF">H7849_24140</name>
</gene>
<evidence type="ECO:0000256" key="1">
    <source>
        <dbReference type="SAM" id="SignalP"/>
    </source>
</evidence>
<dbReference type="EMBL" id="CP060394">
    <property type="protein sequence ID" value="QNI32061.1"/>
    <property type="molecule type" value="Genomic_DNA"/>
</dbReference>
<feature type="domain" description="DUF4097" evidence="2">
    <location>
        <begin position="48"/>
        <end position="294"/>
    </location>
</feature>
<organism evidence="3 4">
    <name type="scientific">Alloacidobacterium dinghuense</name>
    <dbReference type="NCBI Taxonomy" id="2763107"/>
    <lineage>
        <taxon>Bacteria</taxon>
        <taxon>Pseudomonadati</taxon>
        <taxon>Acidobacteriota</taxon>
        <taxon>Terriglobia</taxon>
        <taxon>Terriglobales</taxon>
        <taxon>Acidobacteriaceae</taxon>
        <taxon>Alloacidobacterium</taxon>
    </lineage>
</organism>
<dbReference type="Proteomes" id="UP000515312">
    <property type="component" value="Chromosome"/>
</dbReference>
<dbReference type="PANTHER" id="PTHR34094">
    <property type="match status" value="1"/>
</dbReference>
<evidence type="ECO:0000259" key="2">
    <source>
        <dbReference type="Pfam" id="PF13349"/>
    </source>
</evidence>
<evidence type="ECO:0000313" key="4">
    <source>
        <dbReference type="Proteomes" id="UP000515312"/>
    </source>
</evidence>
<name>A0A7G8BHP1_9BACT</name>
<proteinExistence type="predicted"/>
<keyword evidence="1" id="KW-0732">Signal</keyword>
<accession>A0A7G8BHP1</accession>
<keyword evidence="4" id="KW-1185">Reference proteome</keyword>
<protein>
    <submittedName>
        <fullName evidence="3">DUF4097 family beta strand repeat protein</fullName>
    </submittedName>
</protein>
<dbReference type="PANTHER" id="PTHR34094:SF1">
    <property type="entry name" value="PROTEIN FAM185A"/>
    <property type="match status" value="1"/>
</dbReference>
<dbReference type="Pfam" id="PF13349">
    <property type="entry name" value="DUF4097"/>
    <property type="match status" value="1"/>
</dbReference>
<dbReference type="KEGG" id="adin:H7849_24140"/>